<sequence length="289" mass="33946">MCDKINDFMYLYMYHLENFLFSRRKELAKISFQSDEANTDRPLKEYLKNLIENEFNCIPSNSEIANVNIEGKKYSSLEALGDMYISKVLLPEEITPEIKASIKETKSSTYTNPDICFVVRDNLSSFYEAIELKSTKRDSIPGSSIQQILPDQWVIFIKHTKTDTDIATGKYINTINSKMQFPDRSPRPQVSFIELKNWNKKYRSIKNNSLIYAKDENASEKFQLISDWQNVLSNRWIEMLFESNTSGKNEPWYNNNMRKFILSFLNKYESLTTEEQLDFKLKVKNSIIE</sequence>
<keyword evidence="2" id="KW-1185">Reference proteome</keyword>
<accession>A0ABU0AU27</accession>
<dbReference type="EMBL" id="JAUSTN010000003">
    <property type="protein sequence ID" value="MDQ0274772.1"/>
    <property type="molecule type" value="Genomic_DNA"/>
</dbReference>
<protein>
    <submittedName>
        <fullName evidence="1">Uncharacterized protein</fullName>
    </submittedName>
</protein>
<name>A0ABU0AU27_9FIRM</name>
<dbReference type="RefSeq" id="WP_307495010.1">
    <property type="nucleotide sequence ID" value="NZ_JAUSTN010000003.1"/>
</dbReference>
<proteinExistence type="predicted"/>
<evidence type="ECO:0000313" key="2">
    <source>
        <dbReference type="Proteomes" id="UP001236559"/>
    </source>
</evidence>
<reference evidence="1 2" key="1">
    <citation type="submission" date="2023-07" db="EMBL/GenBank/DDBJ databases">
        <title>Genomic Encyclopedia of Type Strains, Phase IV (KMG-IV): sequencing the most valuable type-strain genomes for metagenomic binning, comparative biology and taxonomic classification.</title>
        <authorList>
            <person name="Goeker M."/>
        </authorList>
    </citation>
    <scope>NUCLEOTIDE SEQUENCE [LARGE SCALE GENOMIC DNA]</scope>
    <source>
        <strain evidence="1 2">DSM 22616</strain>
    </source>
</reference>
<evidence type="ECO:0000313" key="1">
    <source>
        <dbReference type="EMBL" id="MDQ0274772.1"/>
    </source>
</evidence>
<comment type="caution">
    <text evidence="1">The sequence shown here is derived from an EMBL/GenBank/DDBJ whole genome shotgun (WGS) entry which is preliminary data.</text>
</comment>
<gene>
    <name evidence="1" type="ORF">J2S72_000789</name>
</gene>
<organism evidence="1 2">
    <name type="scientific">Peptoniphilus koenoeneniae</name>
    <dbReference type="NCBI Taxonomy" id="507751"/>
    <lineage>
        <taxon>Bacteria</taxon>
        <taxon>Bacillati</taxon>
        <taxon>Bacillota</taxon>
        <taxon>Tissierellia</taxon>
        <taxon>Tissierellales</taxon>
        <taxon>Peptoniphilaceae</taxon>
        <taxon>Peptoniphilus</taxon>
    </lineage>
</organism>
<dbReference type="Proteomes" id="UP001236559">
    <property type="component" value="Unassembled WGS sequence"/>
</dbReference>